<accession>A0AAV7GPV3</accession>
<proteinExistence type="predicted"/>
<organism evidence="1 2">
    <name type="scientific">Dendrobium chrysotoxum</name>
    <name type="common">Orchid</name>
    <dbReference type="NCBI Taxonomy" id="161865"/>
    <lineage>
        <taxon>Eukaryota</taxon>
        <taxon>Viridiplantae</taxon>
        <taxon>Streptophyta</taxon>
        <taxon>Embryophyta</taxon>
        <taxon>Tracheophyta</taxon>
        <taxon>Spermatophyta</taxon>
        <taxon>Magnoliopsida</taxon>
        <taxon>Liliopsida</taxon>
        <taxon>Asparagales</taxon>
        <taxon>Orchidaceae</taxon>
        <taxon>Epidendroideae</taxon>
        <taxon>Malaxideae</taxon>
        <taxon>Dendrobiinae</taxon>
        <taxon>Dendrobium</taxon>
    </lineage>
</organism>
<sequence>MRIEKIFDSMQCLKSQKVPLAVFLFEIKLKRWINSCNCRGDPRHVNVMTPYHAAPQHYPSGFEQIDHVENGKIPLEDDVMQLGTQLKYQSIAFKKIEDHIGLKSGCNIVIHHEAAFTTLARLIEIDLVAHISRHDESFRYDVSRRRTRDEESWIETVLVRQEDQECEAGQNSSALMPHGSLNLQHEVVL</sequence>
<keyword evidence="2" id="KW-1185">Reference proteome</keyword>
<reference evidence="1 2" key="1">
    <citation type="journal article" date="2021" name="Hortic Res">
        <title>Chromosome-scale assembly of the Dendrobium chrysotoxum genome enhances the understanding of orchid evolution.</title>
        <authorList>
            <person name="Zhang Y."/>
            <person name="Zhang G.Q."/>
            <person name="Zhang D."/>
            <person name="Liu X.D."/>
            <person name="Xu X.Y."/>
            <person name="Sun W.H."/>
            <person name="Yu X."/>
            <person name="Zhu X."/>
            <person name="Wang Z.W."/>
            <person name="Zhao X."/>
            <person name="Zhong W.Y."/>
            <person name="Chen H."/>
            <person name="Yin W.L."/>
            <person name="Huang T."/>
            <person name="Niu S.C."/>
            <person name="Liu Z.J."/>
        </authorList>
    </citation>
    <scope>NUCLEOTIDE SEQUENCE [LARGE SCALE GENOMIC DNA]</scope>
    <source>
        <strain evidence="1">Lindl</strain>
    </source>
</reference>
<evidence type="ECO:0000313" key="1">
    <source>
        <dbReference type="EMBL" id="KAH0457718.1"/>
    </source>
</evidence>
<evidence type="ECO:0000313" key="2">
    <source>
        <dbReference type="Proteomes" id="UP000775213"/>
    </source>
</evidence>
<protein>
    <submittedName>
        <fullName evidence="1">Uncharacterized protein</fullName>
    </submittedName>
</protein>
<name>A0AAV7GPV3_DENCH</name>
<gene>
    <name evidence="1" type="ORF">IEQ34_013033</name>
</gene>
<dbReference type="Proteomes" id="UP000775213">
    <property type="component" value="Unassembled WGS sequence"/>
</dbReference>
<dbReference type="AlphaFoldDB" id="A0AAV7GPV3"/>
<comment type="caution">
    <text evidence="1">The sequence shown here is derived from an EMBL/GenBank/DDBJ whole genome shotgun (WGS) entry which is preliminary data.</text>
</comment>
<dbReference type="EMBL" id="JAGFBR010000012">
    <property type="protein sequence ID" value="KAH0457718.1"/>
    <property type="molecule type" value="Genomic_DNA"/>
</dbReference>